<proteinExistence type="predicted"/>
<sequence>MKIKTMNTLKTIALAAVCIAFTSCSSDDDNTPTPDPIEAELVSNLFAPQTGGQGQPVGGEFAKFDFETGMQTTSDTDWDIAFRGTTIAVNGGTVTGTDDEPARNGDAGATIATGTFASVTTAEGLTFDQDADGSFAIPTGSDNGWYNYNPMVNVVTPIPGKVLVFRTRDGRYAKVEILSYYKDNPSQPDPQTDESRYYTFNYVYNPNEGETSFE</sequence>
<dbReference type="EMBL" id="FQXT01000008">
    <property type="protein sequence ID" value="SHI26618.1"/>
    <property type="molecule type" value="Genomic_DNA"/>
</dbReference>
<dbReference type="InterPro" id="IPR025921">
    <property type="entry name" value="HmuY"/>
</dbReference>
<dbReference type="Proteomes" id="UP000184240">
    <property type="component" value="Unassembled WGS sequence"/>
</dbReference>
<dbReference type="CDD" id="cd12105">
    <property type="entry name" value="HmuY"/>
    <property type="match status" value="1"/>
</dbReference>
<feature type="chain" id="PRO_5009915497" evidence="1">
    <location>
        <begin position="27"/>
        <end position="214"/>
    </location>
</feature>
<dbReference type="AlphaFoldDB" id="A0A1M5ZR23"/>
<gene>
    <name evidence="2" type="ORF">SAMN04487999_3389</name>
</gene>
<keyword evidence="1" id="KW-0732">Signal</keyword>
<accession>A0A1M5ZR23</accession>
<dbReference type="Pfam" id="PF14064">
    <property type="entry name" value="HmuY"/>
    <property type="match status" value="1"/>
</dbReference>
<name>A0A1M5ZR23_9FLAO</name>
<reference evidence="3" key="1">
    <citation type="submission" date="2016-11" db="EMBL/GenBank/DDBJ databases">
        <authorList>
            <person name="Varghese N."/>
            <person name="Submissions S."/>
        </authorList>
    </citation>
    <scope>NUCLEOTIDE SEQUENCE [LARGE SCALE GENOMIC DNA]</scope>
    <source>
        <strain evidence="3">DSM 19859</strain>
    </source>
</reference>
<dbReference type="RefSeq" id="WP_233430669.1">
    <property type="nucleotide sequence ID" value="NZ_FQXT01000008.1"/>
</dbReference>
<dbReference type="STRING" id="573501.SAMN04487999_3389"/>
<protein>
    <submittedName>
        <fullName evidence="2">HmuY protein</fullName>
    </submittedName>
</protein>
<organism evidence="2 3">
    <name type="scientific">Leeuwenhoekiella palythoae</name>
    <dbReference type="NCBI Taxonomy" id="573501"/>
    <lineage>
        <taxon>Bacteria</taxon>
        <taxon>Pseudomonadati</taxon>
        <taxon>Bacteroidota</taxon>
        <taxon>Flavobacteriia</taxon>
        <taxon>Flavobacteriales</taxon>
        <taxon>Flavobacteriaceae</taxon>
        <taxon>Leeuwenhoekiella</taxon>
    </lineage>
</organism>
<evidence type="ECO:0000313" key="2">
    <source>
        <dbReference type="EMBL" id="SHI26618.1"/>
    </source>
</evidence>
<dbReference type="PROSITE" id="PS51257">
    <property type="entry name" value="PROKAR_LIPOPROTEIN"/>
    <property type="match status" value="1"/>
</dbReference>
<evidence type="ECO:0000256" key="1">
    <source>
        <dbReference type="SAM" id="SignalP"/>
    </source>
</evidence>
<evidence type="ECO:0000313" key="3">
    <source>
        <dbReference type="Proteomes" id="UP000184240"/>
    </source>
</evidence>
<feature type="signal peptide" evidence="1">
    <location>
        <begin position="1"/>
        <end position="26"/>
    </location>
</feature>